<reference evidence="2 3" key="1">
    <citation type="submission" date="2023-03" db="EMBL/GenBank/DDBJ databases">
        <title>A hybrid and poly-polish workflow for the complete and accurate assembly of phage genomes: a case study of ten przondoviruses.</title>
        <authorList>
            <person name="Elek C.K.A."/>
            <person name="Adriaenssens E.M."/>
        </authorList>
    </citation>
    <scope>NUCLEOTIDE SEQUENCE [LARGE SCALE GENOMIC DNA]</scope>
</reference>
<keyword evidence="3" id="KW-1185">Reference proteome</keyword>
<accession>A0AAF0D7F0</accession>
<evidence type="ECO:0000313" key="3">
    <source>
        <dbReference type="Proteomes" id="UP001219244"/>
    </source>
</evidence>
<dbReference type="Proteomes" id="UP001219244">
    <property type="component" value="Segment"/>
</dbReference>
<protein>
    <submittedName>
        <fullName evidence="2">Uncharacterized protein</fullName>
    </submittedName>
</protein>
<gene>
    <name evidence="2" type="ORF">CYQXPUPM_0011</name>
</gene>
<evidence type="ECO:0000256" key="1">
    <source>
        <dbReference type="SAM" id="MobiDB-lite"/>
    </source>
</evidence>
<feature type="region of interest" description="Disordered" evidence="1">
    <location>
        <begin position="1"/>
        <end position="38"/>
    </location>
</feature>
<dbReference type="RefSeq" id="YP_011108761.1">
    <property type="nucleotide sequence ID" value="NC_092456.1"/>
</dbReference>
<evidence type="ECO:0000313" key="2">
    <source>
        <dbReference type="EMBL" id="WEU80453.1"/>
    </source>
</evidence>
<feature type="compositionally biased region" description="Polar residues" evidence="1">
    <location>
        <begin position="1"/>
        <end position="24"/>
    </location>
</feature>
<proteinExistence type="predicted"/>
<sequence length="38" mass="3965">MNVPNNHSGATPCSRTQSTLSVPANVSRPRVTSLKVAS</sequence>
<dbReference type="EMBL" id="OQ579029">
    <property type="protein sequence ID" value="WEU80453.1"/>
    <property type="molecule type" value="Genomic_DNA"/>
</dbReference>
<name>A0AAF0D7F0_9CAUD</name>
<organism evidence="2 3">
    <name type="scientific">Klebsiella phage Saitama</name>
    <dbReference type="NCBI Taxonomy" id="3018528"/>
    <lineage>
        <taxon>Viruses</taxon>
        <taxon>Duplodnaviria</taxon>
        <taxon>Heunggongvirae</taxon>
        <taxon>Uroviricota</taxon>
        <taxon>Caudoviricetes</taxon>
        <taxon>Autographivirales</taxon>
        <taxon>Autotranscriptaviridae</taxon>
        <taxon>Studiervirinae</taxon>
        <taxon>Przondovirus</taxon>
        <taxon>Przondovirus saitama</taxon>
    </lineage>
</organism>
<dbReference type="GeneID" id="98576567"/>